<evidence type="ECO:0000256" key="1">
    <source>
        <dbReference type="SAM" id="MobiDB-lite"/>
    </source>
</evidence>
<organism evidence="2 3">
    <name type="scientific">Eumeta variegata</name>
    <name type="common">Bagworm moth</name>
    <name type="synonym">Eumeta japonica</name>
    <dbReference type="NCBI Taxonomy" id="151549"/>
    <lineage>
        <taxon>Eukaryota</taxon>
        <taxon>Metazoa</taxon>
        <taxon>Ecdysozoa</taxon>
        <taxon>Arthropoda</taxon>
        <taxon>Hexapoda</taxon>
        <taxon>Insecta</taxon>
        <taxon>Pterygota</taxon>
        <taxon>Neoptera</taxon>
        <taxon>Endopterygota</taxon>
        <taxon>Lepidoptera</taxon>
        <taxon>Glossata</taxon>
        <taxon>Ditrysia</taxon>
        <taxon>Tineoidea</taxon>
        <taxon>Psychidae</taxon>
        <taxon>Oiketicinae</taxon>
        <taxon>Eumeta</taxon>
    </lineage>
</organism>
<sequence length="199" mass="22147">MPSQSTAQRASKSRVDSRKNKARPGKRGAEAEETRFAKDCWQKLDATSQGQVRSDKTPSALSLRSGALLTASQIYARRAYTKKKTVLKLFVKWVKALLHLAATSLRDASSAARAIKATRVFAGKRPRGTSRLNLWETGGEIGHCKILRFNVFYGVSVNSLAVTPLSYRMIDPTCELRLRCRIHVVVHFLYPVAFVVLLA</sequence>
<comment type="caution">
    <text evidence="2">The sequence shown here is derived from an EMBL/GenBank/DDBJ whole genome shotgun (WGS) entry which is preliminary data.</text>
</comment>
<name>A0A4C1TPQ3_EUMVA</name>
<gene>
    <name evidence="2" type="ORF">EVAR_12542_1</name>
</gene>
<evidence type="ECO:0000313" key="3">
    <source>
        <dbReference type="Proteomes" id="UP000299102"/>
    </source>
</evidence>
<feature type="region of interest" description="Disordered" evidence="1">
    <location>
        <begin position="1"/>
        <end position="34"/>
    </location>
</feature>
<proteinExistence type="predicted"/>
<reference evidence="2 3" key="1">
    <citation type="journal article" date="2019" name="Commun. Biol.">
        <title>The bagworm genome reveals a unique fibroin gene that provides high tensile strength.</title>
        <authorList>
            <person name="Kono N."/>
            <person name="Nakamura H."/>
            <person name="Ohtoshi R."/>
            <person name="Tomita M."/>
            <person name="Numata K."/>
            <person name="Arakawa K."/>
        </authorList>
    </citation>
    <scope>NUCLEOTIDE SEQUENCE [LARGE SCALE GENOMIC DNA]</scope>
</reference>
<evidence type="ECO:0000313" key="2">
    <source>
        <dbReference type="EMBL" id="GBP15960.1"/>
    </source>
</evidence>
<protein>
    <submittedName>
        <fullName evidence="2">Uncharacterized protein</fullName>
    </submittedName>
</protein>
<dbReference type="AlphaFoldDB" id="A0A4C1TPQ3"/>
<accession>A0A4C1TPQ3</accession>
<keyword evidence="3" id="KW-1185">Reference proteome</keyword>
<dbReference type="Proteomes" id="UP000299102">
    <property type="component" value="Unassembled WGS sequence"/>
</dbReference>
<dbReference type="EMBL" id="BGZK01000075">
    <property type="protein sequence ID" value="GBP15960.1"/>
    <property type="molecule type" value="Genomic_DNA"/>
</dbReference>
<feature type="compositionally biased region" description="Polar residues" evidence="1">
    <location>
        <begin position="1"/>
        <end position="10"/>
    </location>
</feature>